<dbReference type="PIRSF" id="PIRSF002889">
    <property type="entry name" value="Rod_FlgB"/>
    <property type="match status" value="1"/>
</dbReference>
<dbReference type="STRING" id="1549855.AY555_00070"/>
<dbReference type="InterPro" id="IPR006300">
    <property type="entry name" value="FlgB"/>
</dbReference>
<proteinExistence type="inferred from homology"/>
<comment type="subcellular location">
    <subcellularLocation>
        <location evidence="1 6">Bacterial flagellum basal body</location>
    </subcellularLocation>
</comment>
<evidence type="ECO:0000256" key="6">
    <source>
        <dbReference type="PIRNR" id="PIRNR002889"/>
    </source>
</evidence>
<dbReference type="AlphaFoldDB" id="A0A143DB14"/>
<accession>A0A143DB14</accession>
<organism evidence="7 8">
    <name type="scientific">Haematospirillum jordaniae</name>
    <dbReference type="NCBI Taxonomy" id="1549855"/>
    <lineage>
        <taxon>Bacteria</taxon>
        <taxon>Pseudomonadati</taxon>
        <taxon>Pseudomonadota</taxon>
        <taxon>Alphaproteobacteria</taxon>
        <taxon>Rhodospirillales</taxon>
        <taxon>Novispirillaceae</taxon>
        <taxon>Haematospirillum</taxon>
    </lineage>
</organism>
<dbReference type="EMBL" id="CP014525">
    <property type="protein sequence ID" value="AMW33826.1"/>
    <property type="molecule type" value="Genomic_DNA"/>
</dbReference>
<dbReference type="GeneID" id="53315559"/>
<protein>
    <recommendedName>
        <fullName evidence="3 6">Flagellar basal body rod protein FlgB</fullName>
    </recommendedName>
</protein>
<evidence type="ECO:0000256" key="1">
    <source>
        <dbReference type="ARBA" id="ARBA00004117"/>
    </source>
</evidence>
<evidence type="ECO:0000256" key="5">
    <source>
        <dbReference type="ARBA" id="ARBA00024934"/>
    </source>
</evidence>
<evidence type="ECO:0000256" key="4">
    <source>
        <dbReference type="ARBA" id="ARBA00023143"/>
    </source>
</evidence>
<dbReference type="KEGG" id="hjo:AY555_00070"/>
<comment type="subunit">
    <text evidence="6">The basal body constitutes a major portion of the flagellar organelle and consists of a number of rings mounted on a central rod.</text>
</comment>
<keyword evidence="8" id="KW-1185">Reference proteome</keyword>
<evidence type="ECO:0000256" key="3">
    <source>
        <dbReference type="ARBA" id="ARBA00014376"/>
    </source>
</evidence>
<dbReference type="OrthoDB" id="9788334at2"/>
<comment type="function">
    <text evidence="5 6">Structural component of flagellum, the bacterial motility apparatus. Part of the rod structure of flagellar basal body.</text>
</comment>
<evidence type="ECO:0000256" key="2">
    <source>
        <dbReference type="ARBA" id="ARBA00009677"/>
    </source>
</evidence>
<keyword evidence="7" id="KW-0969">Cilium</keyword>
<keyword evidence="4 6" id="KW-0975">Bacterial flagellum</keyword>
<keyword evidence="7" id="KW-0966">Cell projection</keyword>
<dbReference type="GO" id="GO:0071973">
    <property type="term" value="P:bacterial-type flagellum-dependent cell motility"/>
    <property type="evidence" value="ECO:0007669"/>
    <property type="project" value="InterPro"/>
</dbReference>
<sequence>MDTSKLSLFRMARTKMDWLAQRQRVLAQNISNADTPKFKAKDLRELDFGKMVLDATEPSVKPAMTNPSHMGAALPDLGPYREVAVRRTWERSIDGNPVVLEEQMEKMARGRSQYDLALQLVKKNLTMIKSALGQR</sequence>
<keyword evidence="7" id="KW-0282">Flagellum</keyword>
<gene>
    <name evidence="7" type="ORF">AY555_00070</name>
</gene>
<dbReference type="Proteomes" id="UP000076066">
    <property type="component" value="Chromosome"/>
</dbReference>
<comment type="similarity">
    <text evidence="2 6">Belongs to the flagella basal body rod proteins family.</text>
</comment>
<name>A0A143DB14_9PROT</name>
<dbReference type="GO" id="GO:0030694">
    <property type="term" value="C:bacterial-type flagellum basal body, rod"/>
    <property type="evidence" value="ECO:0007669"/>
    <property type="project" value="InterPro"/>
</dbReference>
<evidence type="ECO:0000313" key="7">
    <source>
        <dbReference type="EMBL" id="AMW33826.1"/>
    </source>
</evidence>
<reference evidence="7 8" key="1">
    <citation type="submission" date="2016-02" db="EMBL/GenBank/DDBJ databases">
        <title>Complete Genome of H5569, the type strain of the newly described species Haematospirillium jordaniae.</title>
        <authorList>
            <person name="Nicholson A.C."/>
            <person name="Humrighouse B.W."/>
            <person name="Loparov V."/>
            <person name="McQuiston J.R."/>
        </authorList>
    </citation>
    <scope>NUCLEOTIDE SEQUENCE [LARGE SCALE GENOMIC DNA]</scope>
    <source>
        <strain evidence="7 8">H5569</strain>
    </source>
</reference>
<evidence type="ECO:0000313" key="8">
    <source>
        <dbReference type="Proteomes" id="UP000076066"/>
    </source>
</evidence>
<dbReference type="RefSeq" id="WP_066131763.1">
    <property type="nucleotide sequence ID" value="NZ_CP014525.1"/>
</dbReference>